<dbReference type="PANTHER" id="PTHR11697:SF231">
    <property type="entry name" value="TTF-TYPE DOMAIN-CONTAINING PROTEIN"/>
    <property type="match status" value="1"/>
</dbReference>
<accession>A0A1U8JK82</accession>
<proteinExistence type="predicted"/>
<dbReference type="PaxDb" id="3635-A0A1U8JK82"/>
<dbReference type="InterPro" id="IPR055298">
    <property type="entry name" value="AtLOH3-like"/>
</dbReference>
<gene>
    <name evidence="2" type="primary">LOC107907914</name>
</gene>
<evidence type="ECO:0008006" key="3">
    <source>
        <dbReference type="Google" id="ProtNLM"/>
    </source>
</evidence>
<dbReference type="KEGG" id="ghi:107907914"/>
<reference evidence="1" key="1">
    <citation type="journal article" date="2020" name="Nat. Genet.">
        <title>Genomic diversifications of five Gossypium allopolyploid species and their impact on cotton improvement.</title>
        <authorList>
            <person name="Chen Z.J."/>
            <person name="Sreedasyam A."/>
            <person name="Ando A."/>
            <person name="Song Q."/>
            <person name="De Santiago L.M."/>
            <person name="Hulse-Kemp A.M."/>
            <person name="Ding M."/>
            <person name="Ye W."/>
            <person name="Kirkbride R.C."/>
            <person name="Jenkins J."/>
            <person name="Plott C."/>
            <person name="Lovell J."/>
            <person name="Lin Y.M."/>
            <person name="Vaughn R."/>
            <person name="Liu B."/>
            <person name="Simpson S."/>
            <person name="Scheffler B.E."/>
            <person name="Wen L."/>
            <person name="Saski C.A."/>
            <person name="Grover C.E."/>
            <person name="Hu G."/>
            <person name="Conover J.L."/>
            <person name="Carlson J.W."/>
            <person name="Shu S."/>
            <person name="Boston L.B."/>
            <person name="Williams M."/>
            <person name="Peterson D.G."/>
            <person name="McGee K."/>
            <person name="Jones D.C."/>
            <person name="Wendel J.F."/>
            <person name="Stelly D.M."/>
            <person name="Grimwood J."/>
            <person name="Schmutz J."/>
        </authorList>
    </citation>
    <scope>NUCLEOTIDE SEQUENCE [LARGE SCALE GENOMIC DNA]</scope>
    <source>
        <strain evidence="1">cv. TM-1</strain>
    </source>
</reference>
<keyword evidence="1" id="KW-1185">Reference proteome</keyword>
<reference evidence="2" key="2">
    <citation type="submission" date="2025-08" db="UniProtKB">
        <authorList>
            <consortium name="RefSeq"/>
        </authorList>
    </citation>
    <scope>IDENTIFICATION</scope>
</reference>
<dbReference type="Proteomes" id="UP000818029">
    <property type="component" value="Chromosome D02"/>
</dbReference>
<dbReference type="RefSeq" id="XP_016690707.1">
    <property type="nucleotide sequence ID" value="XM_016835218.1"/>
</dbReference>
<evidence type="ECO:0000313" key="1">
    <source>
        <dbReference type="Proteomes" id="UP000818029"/>
    </source>
</evidence>
<dbReference type="AlphaFoldDB" id="A0A1U8JK82"/>
<sequence>MCAFLNHVGQYPCSLHNNAEKIFQDLLNQSWHIDKVINAQSLDENEDNASRNISHMIQKEILHILANKVRHKIHKDIGDSKFCFIIDEAYGESKTITLKDEICAGLSRHFLDVQNIQGQGYDGASNMQGEWNSLQALFLNDCPYAYYVHYLALKSASCKFHDQLQVAQAIGIANMLVIDELEIGKGLNQIGTVKRARETHWSSHFCSVCSLIRMFDATCYVLANVIESGSNYFIRGDSATTYKKITSFYYVFILDLVKEIMGIIDILCQHLQQKSQDIVNVMYLVLSTKTMIQKLRENGWGNLLEVVEAFFEKHNIKVFYMDSPYVVKHDCHQHVDFNMEHHYRVEIFNAAINS</sequence>
<name>A0A1U8JK82_GOSHI</name>
<organism evidence="1 2">
    <name type="scientific">Gossypium hirsutum</name>
    <name type="common">Upland cotton</name>
    <name type="synonym">Gossypium mexicanum</name>
    <dbReference type="NCBI Taxonomy" id="3635"/>
    <lineage>
        <taxon>Eukaryota</taxon>
        <taxon>Viridiplantae</taxon>
        <taxon>Streptophyta</taxon>
        <taxon>Embryophyta</taxon>
        <taxon>Tracheophyta</taxon>
        <taxon>Spermatophyta</taxon>
        <taxon>Magnoliopsida</taxon>
        <taxon>eudicotyledons</taxon>
        <taxon>Gunneridae</taxon>
        <taxon>Pentapetalae</taxon>
        <taxon>rosids</taxon>
        <taxon>malvids</taxon>
        <taxon>Malvales</taxon>
        <taxon>Malvaceae</taxon>
        <taxon>Malvoideae</taxon>
        <taxon>Gossypium</taxon>
    </lineage>
</organism>
<dbReference type="PANTHER" id="PTHR11697">
    <property type="entry name" value="GENERAL TRANSCRIPTION FACTOR 2-RELATED ZINC FINGER PROTEIN"/>
    <property type="match status" value="1"/>
</dbReference>
<protein>
    <recommendedName>
        <fullName evidence="3">Zinc finger MYM-type protein 1-like</fullName>
    </recommendedName>
</protein>
<evidence type="ECO:0000313" key="2">
    <source>
        <dbReference type="RefSeq" id="XP_016690707.1"/>
    </source>
</evidence>
<dbReference type="OrthoDB" id="785612at2759"/>
<dbReference type="GeneID" id="107907914"/>
<dbReference type="STRING" id="3635.A0A1U8JK82"/>